<dbReference type="PROSITE" id="PS00583">
    <property type="entry name" value="PFKB_KINASES_1"/>
    <property type="match status" value="1"/>
</dbReference>
<dbReference type="InterPro" id="IPR002173">
    <property type="entry name" value="Carboh/pur_kinase_PfkB_CS"/>
</dbReference>
<sequence length="337" mass="35918">MRITVTGSIATDHLMSFPGRFRDLLLPDQLDHVSLSFLTDGLEIRQGGVAANIATGLARLGLRPVLVGAAGQDFAEYAARLEGAGVDTGSVLISENLHTARFLCTTDADHNQVAARYAGAMTEARKISLAAVARRVGVPDLVVVAPNDPAAMLRHTAECRVLGIPFVADPSQQLARLDREETRRLVVGARHLFTNASEATLLLERTGWTRDEVLSRVGAWVTTHGADGAELARRDEPTEHVPAVRTPDAVDPTGVGDALRSGFLAATARGLPLTTALRLGCAMATLVLESAGTQEYRIVPTDLLSRLLDAYGPGEAAALEPMLAELPRLPRQPEYTG</sequence>
<dbReference type="EMBL" id="JAAGMP010000013">
    <property type="protein sequence ID" value="NEC16759.1"/>
    <property type="molecule type" value="Genomic_DNA"/>
</dbReference>
<evidence type="ECO:0000256" key="2">
    <source>
        <dbReference type="ARBA" id="ARBA00022679"/>
    </source>
</evidence>
<dbReference type="InterPro" id="IPR050306">
    <property type="entry name" value="PfkB_Carbo_kinase"/>
</dbReference>
<dbReference type="SUPFAM" id="SSF53613">
    <property type="entry name" value="Ribokinase-like"/>
    <property type="match status" value="1"/>
</dbReference>
<proteinExistence type="inferred from homology"/>
<dbReference type="PANTHER" id="PTHR43085">
    <property type="entry name" value="HEXOKINASE FAMILY MEMBER"/>
    <property type="match status" value="1"/>
</dbReference>
<evidence type="ECO:0000256" key="3">
    <source>
        <dbReference type="ARBA" id="ARBA00022777"/>
    </source>
</evidence>
<keyword evidence="2" id="KW-0808">Transferase</keyword>
<protein>
    <submittedName>
        <fullName evidence="5">Carbohydrate kinase family protein</fullName>
    </submittedName>
</protein>
<dbReference type="InterPro" id="IPR011611">
    <property type="entry name" value="PfkB_dom"/>
</dbReference>
<dbReference type="PANTHER" id="PTHR43085:SF46">
    <property type="entry name" value="ADENOSINE KINASE"/>
    <property type="match status" value="1"/>
</dbReference>
<reference evidence="5 6" key="1">
    <citation type="submission" date="2020-01" db="EMBL/GenBank/DDBJ databases">
        <title>Insect and environment-associated Actinomycetes.</title>
        <authorList>
            <person name="Currrie C."/>
            <person name="Chevrette M."/>
            <person name="Carlson C."/>
            <person name="Stubbendieck R."/>
            <person name="Wendt-Pienkowski E."/>
        </authorList>
    </citation>
    <scope>NUCLEOTIDE SEQUENCE [LARGE SCALE GENOMIC DNA]</scope>
    <source>
        <strain evidence="5 6">SID7590</strain>
    </source>
</reference>
<keyword evidence="3 5" id="KW-0418">Kinase</keyword>
<dbReference type="Proteomes" id="UP000469670">
    <property type="component" value="Unassembled WGS sequence"/>
</dbReference>
<dbReference type="Pfam" id="PF00294">
    <property type="entry name" value="PfkB"/>
    <property type="match status" value="1"/>
</dbReference>
<dbReference type="AlphaFoldDB" id="A0A7K3RNI6"/>
<dbReference type="InterPro" id="IPR029056">
    <property type="entry name" value="Ribokinase-like"/>
</dbReference>
<organism evidence="5 6">
    <name type="scientific">Streptomyces parvus</name>
    <dbReference type="NCBI Taxonomy" id="66428"/>
    <lineage>
        <taxon>Bacteria</taxon>
        <taxon>Bacillati</taxon>
        <taxon>Actinomycetota</taxon>
        <taxon>Actinomycetes</taxon>
        <taxon>Kitasatosporales</taxon>
        <taxon>Streptomycetaceae</taxon>
        <taxon>Streptomyces</taxon>
    </lineage>
</organism>
<accession>A0A7K3RNI6</accession>
<evidence type="ECO:0000313" key="6">
    <source>
        <dbReference type="Proteomes" id="UP000469670"/>
    </source>
</evidence>
<gene>
    <name evidence="5" type="ORF">G3I50_00480</name>
</gene>
<dbReference type="GO" id="GO:0016301">
    <property type="term" value="F:kinase activity"/>
    <property type="evidence" value="ECO:0007669"/>
    <property type="project" value="UniProtKB-KW"/>
</dbReference>
<dbReference type="RefSeq" id="WP_164198962.1">
    <property type="nucleotide sequence ID" value="NZ_JAAGMP010000013.1"/>
</dbReference>
<name>A0A7K3RNI6_9ACTN</name>
<comment type="similarity">
    <text evidence="1">Belongs to the carbohydrate kinase PfkB family.</text>
</comment>
<comment type="caution">
    <text evidence="5">The sequence shown here is derived from an EMBL/GenBank/DDBJ whole genome shotgun (WGS) entry which is preliminary data.</text>
</comment>
<evidence type="ECO:0000259" key="4">
    <source>
        <dbReference type="Pfam" id="PF00294"/>
    </source>
</evidence>
<evidence type="ECO:0000256" key="1">
    <source>
        <dbReference type="ARBA" id="ARBA00010688"/>
    </source>
</evidence>
<feature type="domain" description="Carbohydrate kinase PfkB" evidence="4">
    <location>
        <begin position="40"/>
        <end position="295"/>
    </location>
</feature>
<evidence type="ECO:0000313" key="5">
    <source>
        <dbReference type="EMBL" id="NEC16759.1"/>
    </source>
</evidence>
<dbReference type="CDD" id="cd01942">
    <property type="entry name" value="ribokinase_group_A"/>
    <property type="match status" value="1"/>
</dbReference>
<dbReference type="Gene3D" id="3.40.1190.20">
    <property type="match status" value="1"/>
</dbReference>